<protein>
    <submittedName>
        <fullName evidence="1">Uncharacterized protein</fullName>
    </submittedName>
</protein>
<dbReference type="EMBL" id="JBICBT010000625">
    <property type="protein sequence ID" value="KAL3107199.1"/>
    <property type="molecule type" value="Genomic_DNA"/>
</dbReference>
<sequence length="81" mass="9161">MPKRNYAEMNQFSREKGGKSQNGIWKELLELLKLMGIAWDRTKELQRNAFPTDGRNIPPPTISGEAKADYVLEAKDGRAAI</sequence>
<name>A0ABD2KY42_9BILA</name>
<gene>
    <name evidence="1" type="ORF">niasHT_011918</name>
</gene>
<proteinExistence type="predicted"/>
<keyword evidence="2" id="KW-1185">Reference proteome</keyword>
<reference evidence="1 2" key="1">
    <citation type="submission" date="2024-10" db="EMBL/GenBank/DDBJ databases">
        <authorList>
            <person name="Kim D."/>
        </authorList>
    </citation>
    <scope>NUCLEOTIDE SEQUENCE [LARGE SCALE GENOMIC DNA]</scope>
    <source>
        <strain evidence="1">BH-2024</strain>
    </source>
</reference>
<comment type="caution">
    <text evidence="1">The sequence shown here is derived from an EMBL/GenBank/DDBJ whole genome shotgun (WGS) entry which is preliminary data.</text>
</comment>
<dbReference type="AlphaFoldDB" id="A0ABD2KY42"/>
<accession>A0ABD2KY42</accession>
<organism evidence="1 2">
    <name type="scientific">Heterodera trifolii</name>
    <dbReference type="NCBI Taxonomy" id="157864"/>
    <lineage>
        <taxon>Eukaryota</taxon>
        <taxon>Metazoa</taxon>
        <taxon>Ecdysozoa</taxon>
        <taxon>Nematoda</taxon>
        <taxon>Chromadorea</taxon>
        <taxon>Rhabditida</taxon>
        <taxon>Tylenchina</taxon>
        <taxon>Tylenchomorpha</taxon>
        <taxon>Tylenchoidea</taxon>
        <taxon>Heteroderidae</taxon>
        <taxon>Heteroderinae</taxon>
        <taxon>Heterodera</taxon>
    </lineage>
</organism>
<dbReference type="Proteomes" id="UP001620626">
    <property type="component" value="Unassembled WGS sequence"/>
</dbReference>
<evidence type="ECO:0000313" key="2">
    <source>
        <dbReference type="Proteomes" id="UP001620626"/>
    </source>
</evidence>
<evidence type="ECO:0000313" key="1">
    <source>
        <dbReference type="EMBL" id="KAL3107199.1"/>
    </source>
</evidence>